<feature type="transmembrane region" description="Helical" evidence="2">
    <location>
        <begin position="494"/>
        <end position="511"/>
    </location>
</feature>
<keyword evidence="2" id="KW-0812">Transmembrane</keyword>
<feature type="coiled-coil region" evidence="1">
    <location>
        <begin position="342"/>
        <end position="369"/>
    </location>
</feature>
<accession>A0ABN1B399</accession>
<organism evidence="3 4">
    <name type="scientific">Salinibacillus aidingensis</name>
    <dbReference type="NCBI Taxonomy" id="237684"/>
    <lineage>
        <taxon>Bacteria</taxon>
        <taxon>Bacillati</taxon>
        <taxon>Bacillota</taxon>
        <taxon>Bacilli</taxon>
        <taxon>Bacillales</taxon>
        <taxon>Bacillaceae</taxon>
        <taxon>Salinibacillus</taxon>
    </lineage>
</organism>
<dbReference type="PANTHER" id="PTHR40050">
    <property type="entry name" value="INNER SPORE COAT PROTEIN H"/>
    <property type="match status" value="1"/>
</dbReference>
<evidence type="ECO:0000256" key="2">
    <source>
        <dbReference type="SAM" id="Phobius"/>
    </source>
</evidence>
<proteinExistence type="predicted"/>
<dbReference type="EMBL" id="BAAADO010000003">
    <property type="protein sequence ID" value="GAA0489015.1"/>
    <property type="molecule type" value="Genomic_DNA"/>
</dbReference>
<protein>
    <recommendedName>
        <fullName evidence="5">Spore coat protein CotH</fullName>
    </recommendedName>
</protein>
<evidence type="ECO:0000256" key="1">
    <source>
        <dbReference type="SAM" id="Coils"/>
    </source>
</evidence>
<dbReference type="Pfam" id="PF08757">
    <property type="entry name" value="CotH"/>
    <property type="match status" value="1"/>
</dbReference>
<dbReference type="Proteomes" id="UP001500880">
    <property type="component" value="Unassembled WGS sequence"/>
</dbReference>
<evidence type="ECO:0000313" key="3">
    <source>
        <dbReference type="EMBL" id="GAA0489015.1"/>
    </source>
</evidence>
<reference evidence="3 4" key="1">
    <citation type="journal article" date="2019" name="Int. J. Syst. Evol. Microbiol.">
        <title>The Global Catalogue of Microorganisms (GCM) 10K type strain sequencing project: providing services to taxonomists for standard genome sequencing and annotation.</title>
        <authorList>
            <consortium name="The Broad Institute Genomics Platform"/>
            <consortium name="The Broad Institute Genome Sequencing Center for Infectious Disease"/>
            <person name="Wu L."/>
            <person name="Ma J."/>
        </authorList>
    </citation>
    <scope>NUCLEOTIDE SEQUENCE [LARGE SCALE GENOMIC DNA]</scope>
    <source>
        <strain evidence="3 4">JCM 12389</strain>
    </source>
</reference>
<sequence length="519" mass="57900">MQFHSKRLRSVILGVMLSVFMFSFNEHITNAEENTTYTDDSIFKKDEISTVNIEIDKADFQDMLDNPTAEEYKEATITYNGKTIRYAGVRFKGNSSLSSVAGSESERYSFKLKFDEYIDQNLEGYTKINLNNNWSDPSYMREFLTYELMDQMGIATPKYSYVRVMVNGELYGLYLAVENIEAPYLERNFSSISGNLFKADMGATLSWEEGMSIANTGLEQKIGFETNSNLLSFIEALDNQENVEEYFDVDSYLRYLAATTVLASMDSYQGRMNHNYYLYEQNGKFTFLTWDQNLSIGGMMGNADAQKEMLIDEPTSGAVENYPLVDYVLSNGEYKETYHTYVQEAVDLLDGLEERVEELKTLIGDAVKNDPTAFYTYEEFLANTGDETVDNKPGIVGFMQARIEHVQKQLNGEIPSYENGEGIGGGMGRGGMPEGGLPGGMSEGAPEGMPVAGMQEGGGEERRGAMFGGGDRGGMPGFGGGNQASNPQGQLKDLITVIVLIVLLLGTLIFINRFKRYRA</sequence>
<name>A0ABN1B399_9BACI</name>
<comment type="caution">
    <text evidence="3">The sequence shown here is derived from an EMBL/GenBank/DDBJ whole genome shotgun (WGS) entry which is preliminary data.</text>
</comment>
<keyword evidence="2" id="KW-1133">Transmembrane helix</keyword>
<keyword evidence="4" id="KW-1185">Reference proteome</keyword>
<dbReference type="InterPro" id="IPR014867">
    <property type="entry name" value="Spore_coat_CotH_CotH2/3/7"/>
</dbReference>
<dbReference type="PANTHER" id="PTHR40050:SF1">
    <property type="entry name" value="INNER SPORE COAT PROTEIN H"/>
    <property type="match status" value="1"/>
</dbReference>
<evidence type="ECO:0008006" key="5">
    <source>
        <dbReference type="Google" id="ProtNLM"/>
    </source>
</evidence>
<gene>
    <name evidence="3" type="ORF">GCM10008986_13470</name>
</gene>
<evidence type="ECO:0000313" key="4">
    <source>
        <dbReference type="Proteomes" id="UP001500880"/>
    </source>
</evidence>
<keyword evidence="1" id="KW-0175">Coiled coil</keyword>
<keyword evidence="2" id="KW-0472">Membrane</keyword>